<dbReference type="Proteomes" id="UP000672602">
    <property type="component" value="Unassembled WGS sequence"/>
</dbReference>
<feature type="chain" id="PRO_5035296683" evidence="1">
    <location>
        <begin position="26"/>
        <end position="49"/>
    </location>
</feature>
<gene>
    <name evidence="2" type="ORF">KAJ83_04010</name>
</gene>
<keyword evidence="1" id="KW-0732">Signal</keyword>
<evidence type="ECO:0000313" key="3">
    <source>
        <dbReference type="Proteomes" id="UP000672602"/>
    </source>
</evidence>
<feature type="signal peptide" evidence="1">
    <location>
        <begin position="1"/>
        <end position="25"/>
    </location>
</feature>
<proteinExistence type="predicted"/>
<dbReference type="EMBL" id="JAGMWN010000001">
    <property type="protein sequence ID" value="MBP5856160.1"/>
    <property type="molecule type" value="Genomic_DNA"/>
</dbReference>
<organism evidence="2 3">
    <name type="scientific">Marivibrio halodurans</name>
    <dbReference type="NCBI Taxonomy" id="2039722"/>
    <lineage>
        <taxon>Bacteria</taxon>
        <taxon>Pseudomonadati</taxon>
        <taxon>Pseudomonadota</taxon>
        <taxon>Alphaproteobacteria</taxon>
        <taxon>Rhodospirillales</taxon>
        <taxon>Rhodospirillaceae</taxon>
        <taxon>Marivibrio</taxon>
    </lineage>
</organism>
<evidence type="ECO:0000313" key="2">
    <source>
        <dbReference type="EMBL" id="MBP5856160.1"/>
    </source>
</evidence>
<reference evidence="2" key="1">
    <citation type="submission" date="2021-04" db="EMBL/GenBank/DDBJ databases">
        <authorList>
            <person name="Zhang D.-C."/>
        </authorList>
    </citation>
    <scope>NUCLEOTIDE SEQUENCE</scope>
    <source>
        <strain evidence="2">CGMCC 1.15697</strain>
    </source>
</reference>
<keyword evidence="3" id="KW-1185">Reference proteome</keyword>
<sequence length="49" mass="5146">MTRHRRRPIAAGLLLALLALGAANACERVTLQGEGGSSSDPNIDIGVRF</sequence>
<dbReference type="RefSeq" id="WP_210680703.1">
    <property type="nucleotide sequence ID" value="NZ_JAGMWN010000001.1"/>
</dbReference>
<protein>
    <submittedName>
        <fullName evidence="2">Uncharacterized protein</fullName>
    </submittedName>
</protein>
<accession>A0A8J7RX52</accession>
<name>A0A8J7RX52_9PROT</name>
<evidence type="ECO:0000256" key="1">
    <source>
        <dbReference type="SAM" id="SignalP"/>
    </source>
</evidence>
<dbReference type="AlphaFoldDB" id="A0A8J7RX52"/>
<comment type="caution">
    <text evidence="2">The sequence shown here is derived from an EMBL/GenBank/DDBJ whole genome shotgun (WGS) entry which is preliminary data.</text>
</comment>